<feature type="compositionally biased region" description="Acidic residues" evidence="2">
    <location>
        <begin position="124"/>
        <end position="136"/>
    </location>
</feature>
<evidence type="ECO:0000313" key="3">
    <source>
        <dbReference type="EMBL" id="NER26447.1"/>
    </source>
</evidence>
<reference evidence="3" key="1">
    <citation type="submission" date="2019-11" db="EMBL/GenBank/DDBJ databases">
        <title>Genomic insights into an expanded diversity of filamentous marine cyanobacteria reveals the extraordinary biosynthetic potential of Moorea and Okeania.</title>
        <authorList>
            <person name="Ferreira Leao T."/>
            <person name="Wang M."/>
            <person name="Moss N."/>
            <person name="Da Silva R."/>
            <person name="Sanders J."/>
            <person name="Nurk S."/>
            <person name="Gurevich A."/>
            <person name="Humphrey G."/>
            <person name="Reher R."/>
            <person name="Zhu Q."/>
            <person name="Belda-Ferre P."/>
            <person name="Glukhov E."/>
            <person name="Rex R."/>
            <person name="Dorrestein P.C."/>
            <person name="Knight R."/>
            <person name="Pevzner P."/>
            <person name="Gerwick W.H."/>
            <person name="Gerwick L."/>
        </authorList>
    </citation>
    <scope>NUCLEOTIDE SEQUENCE</scope>
    <source>
        <strain evidence="3">SIO1C4</strain>
    </source>
</reference>
<sequence length="416" mass="47323">MVRLKELKQRASSLLENALERLENALPPQGVLPLINPNNYNFTADLNWTSPWDCENNPNSLFCGGSPWQMPLGFDFDLEQDDCTTYLELDTSIFSAKGPQIQISYRNPACIVEQPFPPSITQNLEEEEEEDDDDDQDKPKEPPLIYIPPSPNSGGGSSASKCTNDCGAVFTRYLQEVAQIEAEVNDYQNRRSRETLEFNQSRIFKSPAAPGNGQFYCSQQAEYYWERYLSRRGSEFISPQYWSSATPEKESFKNTSISYLRLIETYKGELESEPIFYSEGSWKRRNSQGYITTVPDCSCLLKRESSFELRVLGRYVTKQCYAIASFPPYGKVFGGADVHLELKKWRVKYQFFTLEDADATPVFASGAPFPEEPPPPPPPPRFKRCKKRCSCVRDNSPALKGILANLLEIKACLQQE</sequence>
<organism evidence="3">
    <name type="scientific">Symploca sp. SIO1C4</name>
    <dbReference type="NCBI Taxonomy" id="2607765"/>
    <lineage>
        <taxon>Bacteria</taxon>
        <taxon>Bacillati</taxon>
        <taxon>Cyanobacteriota</taxon>
        <taxon>Cyanophyceae</taxon>
        <taxon>Coleofasciculales</taxon>
        <taxon>Coleofasciculaceae</taxon>
        <taxon>Symploca</taxon>
    </lineage>
</organism>
<evidence type="ECO:0000256" key="1">
    <source>
        <dbReference type="SAM" id="Coils"/>
    </source>
</evidence>
<accession>A0A6B3N4G3</accession>
<feature type="coiled-coil region" evidence="1">
    <location>
        <begin position="170"/>
        <end position="197"/>
    </location>
</feature>
<gene>
    <name evidence="3" type="ORF">F6J89_02170</name>
</gene>
<comment type="caution">
    <text evidence="3">The sequence shown here is derived from an EMBL/GenBank/DDBJ whole genome shotgun (WGS) entry which is preliminary data.</text>
</comment>
<feature type="region of interest" description="Disordered" evidence="2">
    <location>
        <begin position="124"/>
        <end position="159"/>
    </location>
</feature>
<protein>
    <submittedName>
        <fullName evidence="3">Uncharacterized protein</fullName>
    </submittedName>
</protein>
<dbReference type="EMBL" id="JAAHFQ010000030">
    <property type="protein sequence ID" value="NER26447.1"/>
    <property type="molecule type" value="Genomic_DNA"/>
</dbReference>
<proteinExistence type="predicted"/>
<keyword evidence="1" id="KW-0175">Coiled coil</keyword>
<evidence type="ECO:0000256" key="2">
    <source>
        <dbReference type="SAM" id="MobiDB-lite"/>
    </source>
</evidence>
<name>A0A6B3N4G3_9CYAN</name>
<dbReference type="AlphaFoldDB" id="A0A6B3N4G3"/>